<dbReference type="OrthoDB" id="10039976at2759"/>
<dbReference type="SUPFAM" id="SSF55729">
    <property type="entry name" value="Acyl-CoA N-acyltransferases (Nat)"/>
    <property type="match status" value="1"/>
</dbReference>
<dbReference type="Pfam" id="PF00583">
    <property type="entry name" value="Acetyltransf_1"/>
    <property type="match status" value="1"/>
</dbReference>
<dbReference type="InterPro" id="IPR000182">
    <property type="entry name" value="GNAT_dom"/>
</dbReference>
<accession>L1LFY8</accession>
<dbReference type="InterPro" id="IPR016181">
    <property type="entry name" value="Acyl_CoA_acyltransferase"/>
</dbReference>
<dbReference type="CDD" id="cd04301">
    <property type="entry name" value="NAT_SF"/>
    <property type="match status" value="1"/>
</dbReference>
<gene>
    <name evidence="2" type="ORF">BEWA_042920</name>
</gene>
<organism evidence="2 3">
    <name type="scientific">Theileria equi strain WA</name>
    <dbReference type="NCBI Taxonomy" id="1537102"/>
    <lineage>
        <taxon>Eukaryota</taxon>
        <taxon>Sar</taxon>
        <taxon>Alveolata</taxon>
        <taxon>Apicomplexa</taxon>
        <taxon>Aconoidasida</taxon>
        <taxon>Piroplasmida</taxon>
        <taxon>Theileriidae</taxon>
        <taxon>Theileria</taxon>
    </lineage>
</organism>
<feature type="domain" description="N-acetyltransferase" evidence="1">
    <location>
        <begin position="65"/>
        <end position="189"/>
    </location>
</feature>
<evidence type="ECO:0000313" key="3">
    <source>
        <dbReference type="Proteomes" id="UP000031512"/>
    </source>
</evidence>
<evidence type="ECO:0000313" key="2">
    <source>
        <dbReference type="EMBL" id="EKX74251.1"/>
    </source>
</evidence>
<dbReference type="PROSITE" id="PS51186">
    <property type="entry name" value="GNAT"/>
    <property type="match status" value="1"/>
</dbReference>
<dbReference type="GO" id="GO:0016747">
    <property type="term" value="F:acyltransferase activity, transferring groups other than amino-acyl groups"/>
    <property type="evidence" value="ECO:0007669"/>
    <property type="project" value="InterPro"/>
</dbReference>
<dbReference type="VEuPathDB" id="PiroplasmaDB:BEWA_042920"/>
<dbReference type="RefSeq" id="XP_004833703.1">
    <property type="nucleotide sequence ID" value="XM_004833646.1"/>
</dbReference>
<sequence>MEDVENPILDQISLFSLKAEHTHEFTTSGIPILLKKLETYEEYLEVRPILEGVSRCYTVHPREYVEKMLSTPLFYPFIIQLNTKSNDTFDSSLNGTNDQKHKKIVAYFEIHVIPHLGRLFDSRLERVIVDPEYRNLGIFSELLNFTVRFCTSVLKCNRIDLTSENPIAIRMYEKIGFEKVDSNVYRKYL</sequence>
<comment type="caution">
    <text evidence="2">The sequence shown here is derived from an EMBL/GenBank/DDBJ whole genome shotgun (WGS) entry which is preliminary data.</text>
</comment>
<proteinExistence type="predicted"/>
<dbReference type="Proteomes" id="UP000031512">
    <property type="component" value="Unassembled WGS sequence"/>
</dbReference>
<dbReference type="EMBL" id="ACOU01000002">
    <property type="protein sequence ID" value="EKX74251.1"/>
    <property type="molecule type" value="Genomic_DNA"/>
</dbReference>
<name>L1LFY8_THEEQ</name>
<dbReference type="AlphaFoldDB" id="L1LFY8"/>
<dbReference type="GeneID" id="15807699"/>
<evidence type="ECO:0000259" key="1">
    <source>
        <dbReference type="PROSITE" id="PS51186"/>
    </source>
</evidence>
<dbReference type="KEGG" id="beq:BEWA_042920"/>
<dbReference type="Gene3D" id="3.40.630.30">
    <property type="match status" value="1"/>
</dbReference>
<protein>
    <recommendedName>
        <fullName evidence="1">N-acetyltransferase domain-containing protein</fullName>
    </recommendedName>
</protein>
<keyword evidence="3" id="KW-1185">Reference proteome</keyword>
<reference evidence="2 3" key="1">
    <citation type="journal article" date="2012" name="BMC Genomics">
        <title>Comparative genomic analysis and phylogenetic position of Theileria equi.</title>
        <authorList>
            <person name="Kappmeyer L.S."/>
            <person name="Thiagarajan M."/>
            <person name="Herndon D.R."/>
            <person name="Ramsay J.D."/>
            <person name="Caler E."/>
            <person name="Djikeng A."/>
            <person name="Gillespie J.J."/>
            <person name="Lau A.O."/>
            <person name="Roalson E.H."/>
            <person name="Silva J.C."/>
            <person name="Silva M.G."/>
            <person name="Suarez C.E."/>
            <person name="Ueti M.W."/>
            <person name="Nene V.M."/>
            <person name="Mealey R.H."/>
            <person name="Knowles D.P."/>
            <person name="Brayton K.A."/>
        </authorList>
    </citation>
    <scope>NUCLEOTIDE SEQUENCE [LARGE SCALE GENOMIC DNA]</scope>
    <source>
        <strain evidence="2 3">WA</strain>
    </source>
</reference>
<dbReference type="eggNOG" id="ENOG502S75C">
    <property type="taxonomic scope" value="Eukaryota"/>
</dbReference>